<dbReference type="RefSeq" id="WP_015828267.1">
    <property type="nucleotide sequence ID" value="NC_012982.1"/>
</dbReference>
<dbReference type="Gene3D" id="3.10.450.50">
    <property type="match status" value="2"/>
</dbReference>
<feature type="chain" id="PRO_5002974039" evidence="1">
    <location>
        <begin position="25"/>
        <end position="307"/>
    </location>
</feature>
<dbReference type="AlphaFoldDB" id="C6XNH3"/>
<dbReference type="HOGENOM" id="CLU_844052_0_0_5"/>
<organism evidence="2 3">
    <name type="scientific">Hirschia baltica (strain ATCC 49814 / DSM 5838 / IFAM 1418)</name>
    <dbReference type="NCBI Taxonomy" id="582402"/>
    <lineage>
        <taxon>Bacteria</taxon>
        <taxon>Pseudomonadati</taxon>
        <taxon>Pseudomonadota</taxon>
        <taxon>Alphaproteobacteria</taxon>
        <taxon>Hyphomonadales</taxon>
        <taxon>Hyphomonadaceae</taxon>
        <taxon>Hirschia</taxon>
    </lineage>
</organism>
<keyword evidence="1" id="KW-0732">Signal</keyword>
<dbReference type="EMBL" id="CP001678">
    <property type="protein sequence ID" value="ACT60117.1"/>
    <property type="molecule type" value="Genomic_DNA"/>
</dbReference>
<evidence type="ECO:0000313" key="3">
    <source>
        <dbReference type="Proteomes" id="UP000002745"/>
    </source>
</evidence>
<keyword evidence="3" id="KW-1185">Reference proteome</keyword>
<dbReference type="OrthoDB" id="9781757at2"/>
<sequence length="307" mass="34928">MKHFFLRQLFLTTLAAWGCTSASADMIDEVRAAHNKAFTAGMLEEKLEIVVSSFAENGRVMPEYQETGLGKEQISQYYEAFFERFDTKKFIKTTDEVLNLGHLIVEIGSFQTDLIVTETSEEKSLTGTYFDVWETQEDGSTKLFSSAWNYDAAFDGIRSLMHFSDIESTPAQRIPGITVSDELSYEVSALSEFNDVLMKRQQPETLMWIYAEDAAYAPHDAPIVKGRDAIAAFLKNYTSYWVPFDFVDVSVDRLDKTQWGAISYTSYNLRWIGGDQTGVATGKGIRIWKRSKDGQLQSYRQIAMHDF</sequence>
<accession>C6XNH3</accession>
<feature type="signal peptide" evidence="1">
    <location>
        <begin position="1"/>
        <end position="24"/>
    </location>
</feature>
<dbReference type="KEGG" id="hba:Hbal_2437"/>
<dbReference type="InterPro" id="IPR032710">
    <property type="entry name" value="NTF2-like_dom_sf"/>
</dbReference>
<dbReference type="SUPFAM" id="SSF54427">
    <property type="entry name" value="NTF2-like"/>
    <property type="match status" value="2"/>
</dbReference>
<proteinExistence type="predicted"/>
<gene>
    <name evidence="2" type="ordered locus">Hbal_2437</name>
</gene>
<name>C6XNH3_HIRBI</name>
<evidence type="ECO:0000256" key="1">
    <source>
        <dbReference type="SAM" id="SignalP"/>
    </source>
</evidence>
<reference evidence="3" key="1">
    <citation type="journal article" date="2011" name="J. Bacteriol.">
        <title>Genome sequences of eight morphologically diverse alphaproteobacteria.</title>
        <authorList>
            <consortium name="US DOE Joint Genome Institute"/>
            <person name="Brown P.J."/>
            <person name="Kysela D.T."/>
            <person name="Buechlein A."/>
            <person name="Hemmerich C."/>
            <person name="Brun Y.V."/>
        </authorList>
    </citation>
    <scope>NUCLEOTIDE SEQUENCE [LARGE SCALE GENOMIC DNA]</scope>
    <source>
        <strain evidence="3">ATCC 49814 / DSM 5838 / IFAM 1418</strain>
    </source>
</reference>
<protein>
    <submittedName>
        <fullName evidence="2">Uncharacterized protein</fullName>
    </submittedName>
</protein>
<dbReference type="Proteomes" id="UP000002745">
    <property type="component" value="Chromosome"/>
</dbReference>
<evidence type="ECO:0000313" key="2">
    <source>
        <dbReference type="EMBL" id="ACT60117.1"/>
    </source>
</evidence>
<dbReference type="eggNOG" id="COG4319">
    <property type="taxonomic scope" value="Bacteria"/>
</dbReference>